<sequence>MKINNQKNANIMIKAAGLSAIILIFLCFIVIFYVAFSGDNTSEIQENGERYRTSDFYKYKDKIYALVYGNGLLEVEGVDIPTFKVFDTEANNGNVAYDKNRVYFGNIAVSDLDTDKLYYVGNNYYSDGTNSYFCSTSSEYNEELSAKSTIIQNISHFFFKTKRPQYYFYPYKN</sequence>
<proteinExistence type="predicted"/>
<dbReference type="InterPro" id="IPR027375">
    <property type="entry name" value="DKNYY"/>
</dbReference>
<dbReference type="Proteomes" id="UP000005809">
    <property type="component" value="Unassembled WGS sequence"/>
</dbReference>
<feature type="transmembrane region" description="Helical" evidence="1">
    <location>
        <begin position="12"/>
        <end position="36"/>
    </location>
</feature>
<gene>
    <name evidence="2" type="ORF">FPOG_00733</name>
</gene>
<name>K1GIN0_9FUSO</name>
<keyword evidence="1" id="KW-1133">Transmembrane helix</keyword>
<protein>
    <submittedName>
        <fullName evidence="2">Uncharacterized protein</fullName>
    </submittedName>
</protein>
<reference evidence="2 3" key="1">
    <citation type="submission" date="2012-05" db="EMBL/GenBank/DDBJ databases">
        <title>The Genome Sequence of Fusobacterium periodontium Oral Taxon 201 Strain D10.</title>
        <authorList>
            <consortium name="The Broad Institute Genome Sequencing Platform"/>
            <consortium name="The Broad Institute Genome Sequencing Center for Infectious Disease"/>
            <person name="Earl A."/>
            <person name="Ward D."/>
            <person name="Feldgarden M."/>
            <person name="Gevers D."/>
            <person name="Strauss J."/>
            <person name="Sibley C."/>
            <person name="White A."/>
            <person name="Ambrose C.E."/>
            <person name="Allen-Vercoe E."/>
            <person name="Walker B."/>
            <person name="Young S.K."/>
            <person name="Zeng Q."/>
            <person name="Gargeya S."/>
            <person name="Fitzgerald M."/>
            <person name="Haas B."/>
            <person name="Abouelleil A."/>
            <person name="Alvarado L."/>
            <person name="Arachchi H.M."/>
            <person name="Berlin A.M."/>
            <person name="Chapman S.B."/>
            <person name="Goldberg J."/>
            <person name="Griggs A."/>
            <person name="Gujja S."/>
            <person name="Hansen M."/>
            <person name="Howarth C."/>
            <person name="Imamovic A."/>
            <person name="Larimer J."/>
            <person name="McCowan C."/>
            <person name="Montmayeur A."/>
            <person name="Murphy C."/>
            <person name="Neiman D."/>
            <person name="Pearson M."/>
            <person name="Priest M."/>
            <person name="Roberts A."/>
            <person name="Saif S."/>
            <person name="Shea T."/>
            <person name="Sisk P."/>
            <person name="Sykes S."/>
            <person name="Wortman J."/>
            <person name="Nusbaum C."/>
            <person name="Birren B."/>
        </authorList>
    </citation>
    <scope>NUCLEOTIDE SEQUENCE [LARGE SCALE GENOMIC DNA]</scope>
    <source>
        <strain evidence="2 3">D10</strain>
    </source>
</reference>
<evidence type="ECO:0000313" key="2">
    <source>
        <dbReference type="EMBL" id="EKA93215.1"/>
    </source>
</evidence>
<evidence type="ECO:0000313" key="3">
    <source>
        <dbReference type="Proteomes" id="UP000005809"/>
    </source>
</evidence>
<organism evidence="2 3">
    <name type="scientific">Fusobacterium periodonticum D10</name>
    <dbReference type="NCBI Taxonomy" id="620833"/>
    <lineage>
        <taxon>Bacteria</taxon>
        <taxon>Fusobacteriati</taxon>
        <taxon>Fusobacteriota</taxon>
        <taxon>Fusobacteriia</taxon>
        <taxon>Fusobacteriales</taxon>
        <taxon>Fusobacteriaceae</taxon>
        <taxon>Fusobacterium</taxon>
    </lineage>
</organism>
<evidence type="ECO:0000256" key="1">
    <source>
        <dbReference type="SAM" id="Phobius"/>
    </source>
</evidence>
<accession>K1GIN0</accession>
<keyword evidence="1" id="KW-0812">Transmembrane</keyword>
<dbReference type="Pfam" id="PF13644">
    <property type="entry name" value="DKNYY"/>
    <property type="match status" value="1"/>
</dbReference>
<dbReference type="AlphaFoldDB" id="K1GIN0"/>
<dbReference type="HOGENOM" id="CLU_112399_0_0_0"/>
<comment type="caution">
    <text evidence="2">The sequence shown here is derived from an EMBL/GenBank/DDBJ whole genome shotgun (WGS) entry which is preliminary data.</text>
</comment>
<dbReference type="EMBL" id="ACIF01000255">
    <property type="protein sequence ID" value="EKA93215.1"/>
    <property type="molecule type" value="Genomic_DNA"/>
</dbReference>
<keyword evidence="1" id="KW-0472">Membrane</keyword>
<dbReference type="PATRIC" id="fig|620833.3.peg.1515"/>